<dbReference type="PANTHER" id="PTHR40465:SF1">
    <property type="entry name" value="DUF6534 DOMAIN-CONTAINING PROTEIN"/>
    <property type="match status" value="1"/>
</dbReference>
<dbReference type="InterPro" id="IPR045339">
    <property type="entry name" value="DUF6534"/>
</dbReference>
<feature type="region of interest" description="Disordered" evidence="1">
    <location>
        <begin position="315"/>
        <end position="342"/>
    </location>
</feature>
<keyword evidence="2" id="KW-0472">Membrane</keyword>
<feature type="transmembrane region" description="Helical" evidence="2">
    <location>
        <begin position="27"/>
        <end position="49"/>
    </location>
</feature>
<dbReference type="Proteomes" id="UP001497453">
    <property type="component" value="Chromosome 3"/>
</dbReference>
<evidence type="ECO:0000313" key="5">
    <source>
        <dbReference type="Proteomes" id="UP001497453"/>
    </source>
</evidence>
<dbReference type="PANTHER" id="PTHR40465">
    <property type="entry name" value="CHROMOSOME 1, WHOLE GENOME SHOTGUN SEQUENCE"/>
    <property type="match status" value="1"/>
</dbReference>
<keyword evidence="5" id="KW-1185">Reference proteome</keyword>
<dbReference type="Pfam" id="PF20152">
    <property type="entry name" value="DUF6534"/>
    <property type="match status" value="1"/>
</dbReference>
<proteinExistence type="predicted"/>
<evidence type="ECO:0000259" key="3">
    <source>
        <dbReference type="Pfam" id="PF20152"/>
    </source>
</evidence>
<feature type="transmembrane region" description="Helical" evidence="2">
    <location>
        <begin position="61"/>
        <end position="84"/>
    </location>
</feature>
<gene>
    <name evidence="4" type="ORF">GFSPODELE1_LOCUS4650</name>
</gene>
<organism evidence="4 5">
    <name type="scientific">Somion occarium</name>
    <dbReference type="NCBI Taxonomy" id="3059160"/>
    <lineage>
        <taxon>Eukaryota</taxon>
        <taxon>Fungi</taxon>
        <taxon>Dikarya</taxon>
        <taxon>Basidiomycota</taxon>
        <taxon>Agaricomycotina</taxon>
        <taxon>Agaricomycetes</taxon>
        <taxon>Polyporales</taxon>
        <taxon>Cerrenaceae</taxon>
        <taxon>Somion</taxon>
    </lineage>
</organism>
<dbReference type="EMBL" id="OZ037946">
    <property type="protein sequence ID" value="CAL1703598.1"/>
    <property type="molecule type" value="Genomic_DNA"/>
</dbReference>
<feature type="transmembrane region" description="Helical" evidence="2">
    <location>
        <begin position="245"/>
        <end position="264"/>
    </location>
</feature>
<accession>A0ABP1D9A3</accession>
<feature type="domain" description="DUF6534" evidence="3">
    <location>
        <begin position="182"/>
        <end position="268"/>
    </location>
</feature>
<evidence type="ECO:0000256" key="2">
    <source>
        <dbReference type="SAM" id="Phobius"/>
    </source>
</evidence>
<name>A0ABP1D9A3_9APHY</name>
<keyword evidence="2" id="KW-0812">Transmembrane</keyword>
<feature type="transmembrane region" description="Helical" evidence="2">
    <location>
        <begin position="96"/>
        <end position="120"/>
    </location>
</feature>
<feature type="transmembrane region" description="Helical" evidence="2">
    <location>
        <begin position="132"/>
        <end position="153"/>
    </location>
</feature>
<reference evidence="5" key="1">
    <citation type="submission" date="2024-04" db="EMBL/GenBank/DDBJ databases">
        <authorList>
            <person name="Shaw F."/>
            <person name="Minotto A."/>
        </authorList>
    </citation>
    <scope>NUCLEOTIDE SEQUENCE [LARGE SCALE GENOMIC DNA]</scope>
</reference>
<sequence>MSQESPIVPPVVPPGGIPTPSGVLGSFVIEVTFAVLLYGTALAQSYVYMLNSDGDPLLLKAWVFVVWFLETAHTGMTIHMLYLYTVVGYGNLASATVIVLSVGISIVTEMIIVALVQGFYIRRIWILSRGSIALTAVTSILLLCRIAFGLATASLTYSLGEWSTFREKTGPLFTISAGLGLSAVVDALIAIILIYCLRKGRSGFAATDNIIRTIITYVVNTGAVNMIVSVVTIFTFAFLRQSLAFGGFVLIASKLYANSFLGTLNSRSMLRNKGSSVAVGYSAAELSTFRATQNATQTHDVQVPQAHIQIYRETQKVSDPEYSSSSSWPGGKLPKSDFEMAS</sequence>
<evidence type="ECO:0000313" key="4">
    <source>
        <dbReference type="EMBL" id="CAL1703598.1"/>
    </source>
</evidence>
<protein>
    <recommendedName>
        <fullName evidence="3">DUF6534 domain-containing protein</fullName>
    </recommendedName>
</protein>
<feature type="transmembrane region" description="Helical" evidence="2">
    <location>
        <begin position="173"/>
        <end position="197"/>
    </location>
</feature>
<evidence type="ECO:0000256" key="1">
    <source>
        <dbReference type="SAM" id="MobiDB-lite"/>
    </source>
</evidence>
<keyword evidence="2" id="KW-1133">Transmembrane helix</keyword>
<feature type="transmembrane region" description="Helical" evidence="2">
    <location>
        <begin position="217"/>
        <end position="239"/>
    </location>
</feature>